<organism evidence="5 6">
    <name type="scientific">Pseudoramibacter alactolyticus ATCC 23263</name>
    <dbReference type="NCBI Taxonomy" id="887929"/>
    <lineage>
        <taxon>Bacteria</taxon>
        <taxon>Bacillati</taxon>
        <taxon>Bacillota</taxon>
        <taxon>Clostridia</taxon>
        <taxon>Eubacteriales</taxon>
        <taxon>Eubacteriaceae</taxon>
        <taxon>Pseudoramibacter</taxon>
    </lineage>
</organism>
<dbReference type="OrthoDB" id="9813612at2"/>
<proteinExistence type="inferred from homology"/>
<dbReference type="InterPro" id="IPR004838">
    <property type="entry name" value="NHTrfase_class1_PyrdxlP-BS"/>
</dbReference>
<dbReference type="RefSeq" id="WP_006599013.1">
    <property type="nucleotide sequence ID" value="NZ_GL622359.1"/>
</dbReference>
<evidence type="ECO:0000313" key="6">
    <source>
        <dbReference type="Proteomes" id="UP000004754"/>
    </source>
</evidence>
<dbReference type="SUPFAM" id="SSF53383">
    <property type="entry name" value="PLP-dependent transferases"/>
    <property type="match status" value="1"/>
</dbReference>
<comment type="similarity">
    <text evidence="3">Belongs to the class-I pyridoxal-phosphate-dependent aminotransferase family.</text>
</comment>
<keyword evidence="2" id="KW-0663">Pyridoxal phosphate</keyword>
<accession>E6MI58</accession>
<dbReference type="AlphaFoldDB" id="E6MI58"/>
<dbReference type="EC" id="2.6.1.-" evidence="3"/>
<dbReference type="PANTHER" id="PTHR42885:SF1">
    <property type="entry name" value="THREONINE-PHOSPHATE DECARBOXYLASE"/>
    <property type="match status" value="1"/>
</dbReference>
<gene>
    <name evidence="5" type="ORF">HMP0721_1591</name>
</gene>
<dbReference type="HOGENOM" id="CLU_017584_3_2_9"/>
<comment type="cofactor">
    <cofactor evidence="1 3">
        <name>pyridoxal 5'-phosphate</name>
        <dbReference type="ChEBI" id="CHEBI:597326"/>
    </cofactor>
</comment>
<dbReference type="GO" id="GO:0030170">
    <property type="term" value="F:pyridoxal phosphate binding"/>
    <property type="evidence" value="ECO:0007669"/>
    <property type="project" value="InterPro"/>
</dbReference>
<dbReference type="Gene3D" id="3.90.1150.10">
    <property type="entry name" value="Aspartate Aminotransferase, domain 1"/>
    <property type="match status" value="1"/>
</dbReference>
<dbReference type="InterPro" id="IPR004839">
    <property type="entry name" value="Aminotransferase_I/II_large"/>
</dbReference>
<keyword evidence="3" id="KW-0808">Transferase</keyword>
<dbReference type="PANTHER" id="PTHR42885">
    <property type="entry name" value="HISTIDINOL-PHOSPHATE AMINOTRANSFERASE-RELATED"/>
    <property type="match status" value="1"/>
</dbReference>
<dbReference type="InterPro" id="IPR015421">
    <property type="entry name" value="PyrdxlP-dep_Trfase_major"/>
</dbReference>
<feature type="domain" description="Aminotransferase class I/classII large" evidence="4">
    <location>
        <begin position="13"/>
        <end position="344"/>
    </location>
</feature>
<dbReference type="Proteomes" id="UP000004754">
    <property type="component" value="Unassembled WGS sequence"/>
</dbReference>
<dbReference type="InterPro" id="IPR015424">
    <property type="entry name" value="PyrdxlP-dep_Trfase"/>
</dbReference>
<dbReference type="Pfam" id="PF00155">
    <property type="entry name" value="Aminotran_1_2"/>
    <property type="match status" value="1"/>
</dbReference>
<dbReference type="PROSITE" id="PS00105">
    <property type="entry name" value="AA_TRANSFER_CLASS_1"/>
    <property type="match status" value="1"/>
</dbReference>
<keyword evidence="3" id="KW-0032">Aminotransferase</keyword>
<evidence type="ECO:0000256" key="1">
    <source>
        <dbReference type="ARBA" id="ARBA00001933"/>
    </source>
</evidence>
<evidence type="ECO:0000256" key="2">
    <source>
        <dbReference type="ARBA" id="ARBA00022898"/>
    </source>
</evidence>
<protein>
    <recommendedName>
        <fullName evidence="3">Aminotransferase</fullName>
        <ecNumber evidence="3">2.6.1.-</ecNumber>
    </recommendedName>
</protein>
<dbReference type="STRING" id="887929.HMP0721_1591"/>
<comment type="caution">
    <text evidence="5">The sequence shown here is derived from an EMBL/GenBank/DDBJ whole genome shotgun (WGS) entry which is preliminary data.</text>
</comment>
<evidence type="ECO:0000313" key="5">
    <source>
        <dbReference type="EMBL" id="EFV01210.1"/>
    </source>
</evidence>
<dbReference type="GO" id="GO:0008483">
    <property type="term" value="F:transaminase activity"/>
    <property type="evidence" value="ECO:0007669"/>
    <property type="project" value="UniProtKB-KW"/>
</dbReference>
<dbReference type="EMBL" id="AEQN01000022">
    <property type="protein sequence ID" value="EFV01210.1"/>
    <property type="molecule type" value="Genomic_DNA"/>
</dbReference>
<reference evidence="5 6" key="1">
    <citation type="submission" date="2010-12" db="EMBL/GenBank/DDBJ databases">
        <authorList>
            <person name="Muzny D."/>
            <person name="Qin X."/>
            <person name="Deng J."/>
            <person name="Jiang H."/>
            <person name="Liu Y."/>
            <person name="Qu J."/>
            <person name="Song X.-Z."/>
            <person name="Zhang L."/>
            <person name="Thornton R."/>
            <person name="Coyle M."/>
            <person name="Francisco L."/>
            <person name="Jackson L."/>
            <person name="Javaid M."/>
            <person name="Korchina V."/>
            <person name="Kovar C."/>
            <person name="Mata R."/>
            <person name="Mathew T."/>
            <person name="Ngo R."/>
            <person name="Nguyen L."/>
            <person name="Nguyen N."/>
            <person name="Okwuonu G."/>
            <person name="Ongeri F."/>
            <person name="Pham C."/>
            <person name="Simmons D."/>
            <person name="Wilczek-Boney K."/>
            <person name="Hale W."/>
            <person name="Jakkamsetti A."/>
            <person name="Pham P."/>
            <person name="Ruth R."/>
            <person name="San Lucas F."/>
            <person name="Warren J."/>
            <person name="Zhang J."/>
            <person name="Zhao Z."/>
            <person name="Zhou C."/>
            <person name="Zhu D."/>
            <person name="Lee S."/>
            <person name="Bess C."/>
            <person name="Blankenburg K."/>
            <person name="Forbes L."/>
            <person name="Fu Q."/>
            <person name="Gubbala S."/>
            <person name="Hirani K."/>
            <person name="Jayaseelan J.C."/>
            <person name="Lara F."/>
            <person name="Munidasa M."/>
            <person name="Palculict T."/>
            <person name="Patil S."/>
            <person name="Pu L.-L."/>
            <person name="Saada N."/>
            <person name="Tang L."/>
            <person name="Weissenberger G."/>
            <person name="Zhu Y."/>
            <person name="Hemphill L."/>
            <person name="Shang Y."/>
            <person name="Youmans B."/>
            <person name="Ayvaz T."/>
            <person name="Ross M."/>
            <person name="Santibanez J."/>
            <person name="Aqrawi P."/>
            <person name="Gross S."/>
            <person name="Joshi V."/>
            <person name="Fowler G."/>
            <person name="Nazareth L."/>
            <person name="Reid J."/>
            <person name="Worley K."/>
            <person name="Petrosino J."/>
            <person name="Highlander S."/>
            <person name="Gibbs R."/>
        </authorList>
    </citation>
    <scope>NUCLEOTIDE SEQUENCE [LARGE SCALE GENOMIC DNA]</scope>
    <source>
        <strain evidence="5 6">ATCC 23263</strain>
    </source>
</reference>
<dbReference type="InterPro" id="IPR015422">
    <property type="entry name" value="PyrdxlP-dep_Trfase_small"/>
</dbReference>
<sequence length="352" mass="39113">MNQHGGYRGDRQDMLDFSININPLGMPPRLPYDLEAAIADLGRYPEPDGAAHKKRLAARLGVAPEQLILGNGGIDLIYLYTRSVGRGRPSAAVVVPTFNEYRLALAMNGWDPITLWETGADSDFRIDSDAFTAMVGRTRPDAVFICNPNNPTGMAYSPAFLCGLMDRCDPAIHWFIDESFIDFSAKDSCRDLLAGERRLVLLRSLTKFFGIPGLRLGYALGHPAIIRAMENDQMPWSVNALALAALDTVFDDARFIADSKSYMAKERHRVYMGLERLDGLAVYPSSADFHLCRLESGTAAALNARLNNRGINIRTCEDFTGLGEAYFRIAVKKKADNDRLLAALKEELDRWD</sequence>
<dbReference type="eggNOG" id="COG0079">
    <property type="taxonomic scope" value="Bacteria"/>
</dbReference>
<evidence type="ECO:0000259" key="4">
    <source>
        <dbReference type="Pfam" id="PF00155"/>
    </source>
</evidence>
<name>E6MI58_9FIRM</name>
<dbReference type="CDD" id="cd00609">
    <property type="entry name" value="AAT_like"/>
    <property type="match status" value="1"/>
</dbReference>
<evidence type="ECO:0000256" key="3">
    <source>
        <dbReference type="RuleBase" id="RU000481"/>
    </source>
</evidence>
<keyword evidence="6" id="KW-1185">Reference proteome</keyword>
<dbReference type="Gene3D" id="3.40.640.10">
    <property type="entry name" value="Type I PLP-dependent aspartate aminotransferase-like (Major domain)"/>
    <property type="match status" value="1"/>
</dbReference>